<dbReference type="STRING" id="296218.AWN68_10085"/>
<evidence type="ECO:0000259" key="2">
    <source>
        <dbReference type="Pfam" id="PF00144"/>
    </source>
</evidence>
<protein>
    <recommendedName>
        <fullName evidence="2">Beta-lactamase-related domain-containing protein</fullName>
    </recommendedName>
</protein>
<organism evidence="3 4">
    <name type="scientific">Roseivirga echinicomitans</name>
    <dbReference type="NCBI Taxonomy" id="296218"/>
    <lineage>
        <taxon>Bacteria</taxon>
        <taxon>Pseudomonadati</taxon>
        <taxon>Bacteroidota</taxon>
        <taxon>Cytophagia</taxon>
        <taxon>Cytophagales</taxon>
        <taxon>Roseivirgaceae</taxon>
        <taxon>Roseivirga</taxon>
    </lineage>
</organism>
<dbReference type="Proteomes" id="UP000075615">
    <property type="component" value="Unassembled WGS sequence"/>
</dbReference>
<feature type="chain" id="PRO_5007574099" description="Beta-lactamase-related domain-containing protein" evidence="1">
    <location>
        <begin position="19"/>
        <end position="429"/>
    </location>
</feature>
<dbReference type="SUPFAM" id="SSF56601">
    <property type="entry name" value="beta-lactamase/transpeptidase-like"/>
    <property type="match status" value="1"/>
</dbReference>
<dbReference type="PROSITE" id="PS51257">
    <property type="entry name" value="PROKAR_LIPOPROTEIN"/>
    <property type="match status" value="1"/>
</dbReference>
<dbReference type="Pfam" id="PF00144">
    <property type="entry name" value="Beta-lactamase"/>
    <property type="match status" value="1"/>
</dbReference>
<keyword evidence="4" id="KW-1185">Reference proteome</keyword>
<dbReference type="OrthoDB" id="1522765at2"/>
<dbReference type="Gene3D" id="3.40.710.10">
    <property type="entry name" value="DD-peptidase/beta-lactamase superfamily"/>
    <property type="match status" value="1"/>
</dbReference>
<dbReference type="RefSeq" id="WP_068417970.1">
    <property type="nucleotide sequence ID" value="NZ_LRDB01000050.1"/>
</dbReference>
<accession>A0A150X2S7</accession>
<gene>
    <name evidence="3" type="ORF">AWN68_10085</name>
</gene>
<sequence length="429" mass="47896">MKKLALLLLLCISIYSCTKSTKLKVHSPGSFEPESIGVSSEKLVKIDQLILKAINDKKLPGGTFLLAKNGQVVYNKSFGYRTSKNEKAYQNDDIYRIASMTKAITSVSIMQLYEQGKIGLDDPVYKYIPSFKDQVVLDTFEPSDSSFTTVPVEKAVTIRNLLTHTSGIVYGSFNPGKLMAVYEKYNMNVGFSHPTWSTEEWIDKLAKVPLAHQPGAQFSYGLSMDVLGRVIEVISGQPLDEYFKQNIFDKAGMTDSYFYLPKEKFDRLVPVYTKAEGQLITLDEMGMAAQASYPLEGPRNIFAGGGGLTSTAMDYAKFINTLALGGGDILGAEALKEMSSDQMPNVINDYKDNNAGQSFGLGFTVYLDNENKRSPKSAGTYEWSGYFNTKFFIDPKEEMVFVGMTQIVPFNENAFWNDMYKLIYEAIEE</sequence>
<dbReference type="InterPro" id="IPR001466">
    <property type="entry name" value="Beta-lactam-related"/>
</dbReference>
<reference evidence="3 4" key="1">
    <citation type="submission" date="2016-01" db="EMBL/GenBank/DDBJ databases">
        <title>Genome sequencing of Roseivirga echinicomitans KMM 6058.</title>
        <authorList>
            <person name="Selvaratnam C."/>
            <person name="Thevarajoo S."/>
            <person name="Goh K.M."/>
            <person name="Ee R."/>
            <person name="Chan K.-G."/>
            <person name="Chong C.S."/>
        </authorList>
    </citation>
    <scope>NUCLEOTIDE SEQUENCE [LARGE SCALE GENOMIC DNA]</scope>
    <source>
        <strain evidence="3 4">KMM 6058</strain>
    </source>
</reference>
<feature type="domain" description="Beta-lactamase-related" evidence="2">
    <location>
        <begin position="47"/>
        <end position="414"/>
    </location>
</feature>
<comment type="caution">
    <text evidence="3">The sequence shown here is derived from an EMBL/GenBank/DDBJ whole genome shotgun (WGS) entry which is preliminary data.</text>
</comment>
<name>A0A150X2S7_9BACT</name>
<dbReference type="InterPro" id="IPR012338">
    <property type="entry name" value="Beta-lactam/transpept-like"/>
</dbReference>
<dbReference type="PANTHER" id="PTHR43283:SF3">
    <property type="entry name" value="BETA-LACTAMASE FAMILY PROTEIN (AFU_ORTHOLOGUE AFUA_5G07500)"/>
    <property type="match status" value="1"/>
</dbReference>
<keyword evidence="1" id="KW-0732">Signal</keyword>
<dbReference type="PANTHER" id="PTHR43283">
    <property type="entry name" value="BETA-LACTAMASE-RELATED"/>
    <property type="match status" value="1"/>
</dbReference>
<dbReference type="EMBL" id="LRDB01000050">
    <property type="protein sequence ID" value="KYG73030.1"/>
    <property type="molecule type" value="Genomic_DNA"/>
</dbReference>
<evidence type="ECO:0000313" key="4">
    <source>
        <dbReference type="Proteomes" id="UP000075615"/>
    </source>
</evidence>
<dbReference type="AlphaFoldDB" id="A0A150X2S7"/>
<evidence type="ECO:0000256" key="1">
    <source>
        <dbReference type="SAM" id="SignalP"/>
    </source>
</evidence>
<dbReference type="InterPro" id="IPR050789">
    <property type="entry name" value="Diverse_Enzym_Activities"/>
</dbReference>
<feature type="signal peptide" evidence="1">
    <location>
        <begin position="1"/>
        <end position="18"/>
    </location>
</feature>
<evidence type="ECO:0000313" key="3">
    <source>
        <dbReference type="EMBL" id="KYG73030.1"/>
    </source>
</evidence>
<proteinExistence type="predicted"/>